<dbReference type="InterPro" id="IPR029033">
    <property type="entry name" value="His_PPase_superfam"/>
</dbReference>
<evidence type="ECO:0000256" key="1">
    <source>
        <dbReference type="ARBA" id="ARBA00022801"/>
    </source>
</evidence>
<reference evidence="2" key="1">
    <citation type="submission" date="2023-07" db="EMBL/GenBank/DDBJ databases">
        <title>Sequencing the genomes of 1000 actinobacteria strains.</title>
        <authorList>
            <person name="Klenk H.-P."/>
        </authorList>
    </citation>
    <scope>NUCLEOTIDE SEQUENCE</scope>
    <source>
        <strain evidence="2">DSM 44707</strain>
    </source>
</reference>
<dbReference type="InterPro" id="IPR013078">
    <property type="entry name" value="His_Pase_superF_clade-1"/>
</dbReference>
<dbReference type="EMBL" id="JAVDYB010000001">
    <property type="protein sequence ID" value="MDR7273676.1"/>
    <property type="molecule type" value="Genomic_DNA"/>
</dbReference>
<dbReference type="RefSeq" id="WP_310362381.1">
    <property type="nucleotide sequence ID" value="NZ_JAVDYB010000001.1"/>
</dbReference>
<dbReference type="SUPFAM" id="SSF53254">
    <property type="entry name" value="Phosphoglycerate mutase-like"/>
    <property type="match status" value="1"/>
</dbReference>
<dbReference type="AlphaFoldDB" id="A0AAE3YJZ5"/>
<proteinExistence type="predicted"/>
<dbReference type="CDD" id="cd07067">
    <property type="entry name" value="HP_PGM_like"/>
    <property type="match status" value="1"/>
</dbReference>
<sequence>MTGRFVHLVRHGEAAGGALTETGRRQAAAVGARMASLPIAALHHGPLPRAAETARIVASHLPGVPVRESEVCGDYIPPVGDPAALPRVFRDFLAEVTEEEYAHGAALARAALATFARPSETETHDLIVTHAFTVGWFLRDALGAPEPRWLGQNASNCALTTILYRPGRPPALVAFNEASHLVI</sequence>
<dbReference type="GO" id="GO:0004619">
    <property type="term" value="F:phosphoglycerate mutase activity"/>
    <property type="evidence" value="ECO:0007669"/>
    <property type="project" value="UniProtKB-EC"/>
</dbReference>
<evidence type="ECO:0000313" key="3">
    <source>
        <dbReference type="Proteomes" id="UP001183643"/>
    </source>
</evidence>
<dbReference type="GO" id="GO:0016787">
    <property type="term" value="F:hydrolase activity"/>
    <property type="evidence" value="ECO:0007669"/>
    <property type="project" value="UniProtKB-KW"/>
</dbReference>
<name>A0AAE3YJZ5_9ACTN</name>
<gene>
    <name evidence="2" type="ORF">J2S41_000454</name>
</gene>
<evidence type="ECO:0000313" key="2">
    <source>
        <dbReference type="EMBL" id="MDR7273676.1"/>
    </source>
</evidence>
<dbReference type="PANTHER" id="PTHR20935">
    <property type="entry name" value="PHOSPHOGLYCERATE MUTASE-RELATED"/>
    <property type="match status" value="1"/>
</dbReference>
<accession>A0AAE3YJZ5</accession>
<keyword evidence="2" id="KW-0413">Isomerase</keyword>
<dbReference type="Gene3D" id="3.40.50.1240">
    <property type="entry name" value="Phosphoglycerate mutase-like"/>
    <property type="match status" value="1"/>
</dbReference>
<keyword evidence="3" id="KW-1185">Reference proteome</keyword>
<protein>
    <submittedName>
        <fullName evidence="2">Phosphoglycerate mutase</fullName>
        <ecNumber evidence="2">5.4.2.12</ecNumber>
    </submittedName>
</protein>
<comment type="caution">
    <text evidence="2">The sequence shown here is derived from an EMBL/GenBank/DDBJ whole genome shotgun (WGS) entry which is preliminary data.</text>
</comment>
<dbReference type="EC" id="5.4.2.12" evidence="2"/>
<dbReference type="Pfam" id="PF00300">
    <property type="entry name" value="His_Phos_1"/>
    <property type="match status" value="2"/>
</dbReference>
<dbReference type="Proteomes" id="UP001183643">
    <property type="component" value="Unassembled WGS sequence"/>
</dbReference>
<organism evidence="2 3">
    <name type="scientific">Catenuloplanes atrovinosus</name>
    <dbReference type="NCBI Taxonomy" id="137266"/>
    <lineage>
        <taxon>Bacteria</taxon>
        <taxon>Bacillati</taxon>
        <taxon>Actinomycetota</taxon>
        <taxon>Actinomycetes</taxon>
        <taxon>Micromonosporales</taxon>
        <taxon>Micromonosporaceae</taxon>
        <taxon>Catenuloplanes</taxon>
    </lineage>
</organism>
<dbReference type="PANTHER" id="PTHR20935:SF0">
    <property type="entry name" value="SERINE_THREONINE-PROTEIN PHOSPHATASE PGAM5, MITOCHONDRIAL"/>
    <property type="match status" value="1"/>
</dbReference>
<keyword evidence="1" id="KW-0378">Hydrolase</keyword>
<dbReference type="InterPro" id="IPR051021">
    <property type="entry name" value="Mito_Ser/Thr_phosphatase"/>
</dbReference>